<organism evidence="1">
    <name type="scientific">bioreactor metagenome</name>
    <dbReference type="NCBI Taxonomy" id="1076179"/>
    <lineage>
        <taxon>unclassified sequences</taxon>
        <taxon>metagenomes</taxon>
        <taxon>ecological metagenomes</taxon>
    </lineage>
</organism>
<reference evidence="1" key="1">
    <citation type="submission" date="2019-08" db="EMBL/GenBank/DDBJ databases">
        <authorList>
            <person name="Kucharzyk K."/>
            <person name="Murdoch R.W."/>
            <person name="Higgins S."/>
            <person name="Loffler F."/>
        </authorList>
    </citation>
    <scope>NUCLEOTIDE SEQUENCE</scope>
</reference>
<gene>
    <name evidence="1" type="ORF">SDC9_202706</name>
</gene>
<protein>
    <submittedName>
        <fullName evidence="1">Uncharacterized protein</fullName>
    </submittedName>
</protein>
<name>A0A645IV56_9ZZZZ</name>
<comment type="caution">
    <text evidence="1">The sequence shown here is derived from an EMBL/GenBank/DDBJ whole genome shotgun (WGS) entry which is preliminary data.</text>
</comment>
<evidence type="ECO:0000313" key="1">
    <source>
        <dbReference type="EMBL" id="MPN55027.1"/>
    </source>
</evidence>
<proteinExistence type="predicted"/>
<dbReference type="AlphaFoldDB" id="A0A645IV56"/>
<accession>A0A645IV56</accession>
<sequence length="78" mass="8905">MILNNPLRQDGKRRVSRYGQLSYRLISGHGINFAIFQRRKHIGTTVEIAVCHIRNHTVNQNIKDCARLASNHLAGELI</sequence>
<dbReference type="EMBL" id="VSSQ01123824">
    <property type="protein sequence ID" value="MPN55027.1"/>
    <property type="molecule type" value="Genomic_DNA"/>
</dbReference>